<keyword evidence="19" id="KW-0472">Membrane</keyword>
<evidence type="ECO:0000256" key="19">
    <source>
        <dbReference type="SAM" id="Phobius"/>
    </source>
</evidence>
<feature type="transmembrane region" description="Helical" evidence="19">
    <location>
        <begin position="325"/>
        <end position="346"/>
    </location>
</feature>
<evidence type="ECO:0000256" key="2">
    <source>
        <dbReference type="ARBA" id="ARBA00044876"/>
    </source>
</evidence>
<dbReference type="Pfam" id="PF07690">
    <property type="entry name" value="MFS_1"/>
    <property type="match status" value="1"/>
</dbReference>
<feature type="transmembrane region" description="Helical" evidence="19">
    <location>
        <begin position="510"/>
        <end position="532"/>
    </location>
</feature>
<comment type="catalytic activity">
    <reaction evidence="13">
        <text>L-alanyl-L-lysine(out) = L-alanyl-L-lysine(in)</text>
        <dbReference type="Rhea" id="RHEA:79415"/>
        <dbReference type="ChEBI" id="CHEBI:192470"/>
    </reaction>
</comment>
<dbReference type="SUPFAM" id="SSF103473">
    <property type="entry name" value="MFS general substrate transporter"/>
    <property type="match status" value="1"/>
</dbReference>
<evidence type="ECO:0000313" key="20">
    <source>
        <dbReference type="EMBL" id="KAJ4467377.1"/>
    </source>
</evidence>
<comment type="catalytic activity">
    <reaction evidence="9">
        <text>L-arginyl-L-alpha-amino acid(out) = L-arginyl-L-alpha-amino acid(in)</text>
        <dbReference type="Rhea" id="RHEA:79371"/>
        <dbReference type="ChEBI" id="CHEBI:84315"/>
    </reaction>
</comment>
<feature type="transmembrane region" description="Helical" evidence="19">
    <location>
        <begin position="227"/>
        <end position="250"/>
    </location>
</feature>
<name>A0A9W9DFZ1_9AGAR</name>
<dbReference type="GO" id="GO:0016020">
    <property type="term" value="C:membrane"/>
    <property type="evidence" value="ECO:0007669"/>
    <property type="project" value="UniProtKB-SubCell"/>
</dbReference>
<comment type="catalytic activity">
    <reaction evidence="2">
        <text>L-lysyl-L-alanine(out) = L-lysyl-L-alanine(in)</text>
        <dbReference type="Rhea" id="RHEA:79399"/>
        <dbReference type="ChEBI" id="CHEBI:229954"/>
    </reaction>
</comment>
<comment type="catalytic activity">
    <reaction evidence="10">
        <text>L-lysyl-L-lysine(out) = L-lysyl-L-lysine(in)</text>
        <dbReference type="Rhea" id="RHEA:79403"/>
        <dbReference type="ChEBI" id="CHEBI:229956"/>
    </reaction>
</comment>
<evidence type="ECO:0000256" key="14">
    <source>
        <dbReference type="ARBA" id="ARBA00044924"/>
    </source>
</evidence>
<keyword evidence="19" id="KW-0812">Transmembrane</keyword>
<comment type="subunit">
    <text evidence="18">Homodimer. Interacts with lysosomal protein GLMP (via lumenal domain); the interaction starts while both proteins are still in the endoplasmic reticulum and is required for stabilization of MFSD1 in lysosomes but has no direct effect on its targeting to lysosomes or transporter activity.</text>
</comment>
<dbReference type="Gene3D" id="1.20.1250.20">
    <property type="entry name" value="MFS general substrate transporter like domains"/>
    <property type="match status" value="2"/>
</dbReference>
<comment type="subcellular location">
    <subcellularLocation>
        <location evidence="1">Membrane</location>
        <topology evidence="1">Multi-pass membrane protein</topology>
    </subcellularLocation>
</comment>
<comment type="function">
    <text evidence="17">Lysosomal dipeptide uniporter that selectively exports lysine, arginine or histidine-containing dipeptides with a net positive charge from the lysosome lumen into the cytosol. Could play a role in a specific type of protein O-glycosylation indirectly regulating macrophages migration and tissue invasion. Also essential for liver homeostasis.</text>
</comment>
<evidence type="ECO:0000256" key="3">
    <source>
        <dbReference type="ARBA" id="ARBA00044878"/>
    </source>
</evidence>
<dbReference type="AlphaFoldDB" id="A0A9W9DFZ1"/>
<dbReference type="InterPro" id="IPR036259">
    <property type="entry name" value="MFS_trans_sf"/>
</dbReference>
<evidence type="ECO:0000256" key="15">
    <source>
        <dbReference type="ARBA" id="ARBA00044985"/>
    </source>
</evidence>
<evidence type="ECO:0000256" key="13">
    <source>
        <dbReference type="ARBA" id="ARBA00044919"/>
    </source>
</evidence>
<evidence type="ECO:0000256" key="17">
    <source>
        <dbReference type="ARBA" id="ARBA00045709"/>
    </source>
</evidence>
<dbReference type="PANTHER" id="PTHR23512">
    <property type="entry name" value="MAJOR FACILITATOR SUPERFAMILY DOMAIN-CONTAINING PROTEIN 1"/>
    <property type="match status" value="1"/>
</dbReference>
<comment type="catalytic activity">
    <reaction evidence="7">
        <text>L-alpha-aminoacyl-L-lysine(out) = L-alpha-aminoacyl-L-lysine(in)</text>
        <dbReference type="Rhea" id="RHEA:79383"/>
        <dbReference type="ChEBI" id="CHEBI:229966"/>
    </reaction>
</comment>
<dbReference type="Proteomes" id="UP001150238">
    <property type="component" value="Unassembled WGS sequence"/>
</dbReference>
<dbReference type="GO" id="GO:0022857">
    <property type="term" value="F:transmembrane transporter activity"/>
    <property type="evidence" value="ECO:0007669"/>
    <property type="project" value="InterPro"/>
</dbReference>
<evidence type="ECO:0000256" key="18">
    <source>
        <dbReference type="ARBA" id="ARBA00046376"/>
    </source>
</evidence>
<evidence type="ECO:0000313" key="21">
    <source>
        <dbReference type="Proteomes" id="UP001150238"/>
    </source>
</evidence>
<comment type="catalytic activity">
    <reaction evidence="4">
        <text>L-alpha-aminoacyl-L-arginine(out) = L-alpha-aminoacyl-L-arginine(in)</text>
        <dbReference type="Rhea" id="RHEA:79367"/>
        <dbReference type="ChEBI" id="CHEBI:229968"/>
    </reaction>
</comment>
<gene>
    <name evidence="20" type="ORF">C8J55DRAFT_438630</name>
</gene>
<comment type="catalytic activity">
    <reaction evidence="3">
        <text>L-histidyl-glycine(out) = L-histidyl-glycine(in)</text>
        <dbReference type="Rhea" id="RHEA:79395"/>
        <dbReference type="ChEBI" id="CHEBI:229957"/>
    </reaction>
</comment>
<dbReference type="EMBL" id="JANVFS010000041">
    <property type="protein sequence ID" value="KAJ4467377.1"/>
    <property type="molecule type" value="Genomic_DNA"/>
</dbReference>
<dbReference type="InterPro" id="IPR052187">
    <property type="entry name" value="MFSD1"/>
</dbReference>
<evidence type="ECO:0000256" key="1">
    <source>
        <dbReference type="ARBA" id="ARBA00004141"/>
    </source>
</evidence>
<comment type="caution">
    <text evidence="20">The sequence shown here is derived from an EMBL/GenBank/DDBJ whole genome shotgun (WGS) entry which is preliminary data.</text>
</comment>
<reference evidence="20" key="1">
    <citation type="submission" date="2022-08" db="EMBL/GenBank/DDBJ databases">
        <authorList>
            <consortium name="DOE Joint Genome Institute"/>
            <person name="Min B."/>
            <person name="Riley R."/>
            <person name="Sierra-Patev S."/>
            <person name="Naranjo-Ortiz M."/>
            <person name="Looney B."/>
            <person name="Konkel Z."/>
            <person name="Slot J.C."/>
            <person name="Sakamoto Y."/>
            <person name="Steenwyk J.L."/>
            <person name="Rokas A."/>
            <person name="Carro J."/>
            <person name="Camarero S."/>
            <person name="Ferreira P."/>
            <person name="Molpeceres G."/>
            <person name="Ruiz-Duenas F.J."/>
            <person name="Serrano A."/>
            <person name="Henrissat B."/>
            <person name="Drula E."/>
            <person name="Hughes K.W."/>
            <person name="Mata J.L."/>
            <person name="Ishikawa N.K."/>
            <person name="Vargas-Isla R."/>
            <person name="Ushijima S."/>
            <person name="Smith C.A."/>
            <person name="Ahrendt S."/>
            <person name="Andreopoulos W."/>
            <person name="He G."/>
            <person name="Labutti K."/>
            <person name="Lipzen A."/>
            <person name="Ng V."/>
            <person name="Sandor L."/>
            <person name="Barry K."/>
            <person name="Martinez A.T."/>
            <person name="Xiao Y."/>
            <person name="Gibbons J.G."/>
            <person name="Terashima K."/>
            <person name="Hibbett D.S."/>
            <person name="Grigoriev I.V."/>
        </authorList>
    </citation>
    <scope>NUCLEOTIDE SEQUENCE</scope>
    <source>
        <strain evidence="20">Sp2 HRB7682 ss15</strain>
    </source>
</reference>
<feature type="transmembrane region" description="Helical" evidence="19">
    <location>
        <begin position="419"/>
        <end position="436"/>
    </location>
</feature>
<evidence type="ECO:0000256" key="9">
    <source>
        <dbReference type="ARBA" id="ARBA00044899"/>
    </source>
</evidence>
<reference evidence="20" key="2">
    <citation type="journal article" date="2023" name="Proc. Natl. Acad. Sci. U.S.A.">
        <title>A global phylogenomic analysis of the shiitake genus Lentinula.</title>
        <authorList>
            <person name="Sierra-Patev S."/>
            <person name="Min B."/>
            <person name="Naranjo-Ortiz M."/>
            <person name="Looney B."/>
            <person name="Konkel Z."/>
            <person name="Slot J.C."/>
            <person name="Sakamoto Y."/>
            <person name="Steenwyk J.L."/>
            <person name="Rokas A."/>
            <person name="Carro J."/>
            <person name="Camarero S."/>
            <person name="Ferreira P."/>
            <person name="Molpeceres G."/>
            <person name="Ruiz-Duenas F.J."/>
            <person name="Serrano A."/>
            <person name="Henrissat B."/>
            <person name="Drula E."/>
            <person name="Hughes K.W."/>
            <person name="Mata J.L."/>
            <person name="Ishikawa N.K."/>
            <person name="Vargas-Isla R."/>
            <person name="Ushijima S."/>
            <person name="Smith C.A."/>
            <person name="Donoghue J."/>
            <person name="Ahrendt S."/>
            <person name="Andreopoulos W."/>
            <person name="He G."/>
            <person name="LaButti K."/>
            <person name="Lipzen A."/>
            <person name="Ng V."/>
            <person name="Riley R."/>
            <person name="Sandor L."/>
            <person name="Barry K."/>
            <person name="Martinez A.T."/>
            <person name="Xiao Y."/>
            <person name="Gibbons J.G."/>
            <person name="Terashima K."/>
            <person name="Grigoriev I.V."/>
            <person name="Hibbett D."/>
        </authorList>
    </citation>
    <scope>NUCLEOTIDE SEQUENCE</scope>
    <source>
        <strain evidence="20">Sp2 HRB7682 ss15</strain>
    </source>
</reference>
<evidence type="ECO:0000256" key="8">
    <source>
        <dbReference type="ARBA" id="ARBA00044898"/>
    </source>
</evidence>
<proteinExistence type="predicted"/>
<comment type="catalytic activity">
    <reaction evidence="8">
        <text>L-aspartyl-L-lysine(out) = L-aspartyl-L-lysine(in)</text>
        <dbReference type="Rhea" id="RHEA:79411"/>
        <dbReference type="ChEBI" id="CHEBI:229953"/>
    </reaction>
</comment>
<comment type="catalytic activity">
    <reaction evidence="5">
        <text>L-alpha-aminoacyl-L-histidine(out) = L-alpha-aminoacyl-L-histidine(in)</text>
        <dbReference type="Rhea" id="RHEA:79375"/>
        <dbReference type="ChEBI" id="CHEBI:229967"/>
    </reaction>
</comment>
<dbReference type="PANTHER" id="PTHR23512:SF12">
    <property type="entry name" value="TRANSPORTER, PUTATIVE (AFU_ORTHOLOGUE AFUA_4G00260)-RELATED"/>
    <property type="match status" value="1"/>
</dbReference>
<evidence type="ECO:0000256" key="12">
    <source>
        <dbReference type="ARBA" id="ARBA00044912"/>
    </source>
</evidence>
<keyword evidence="19" id="KW-1133">Transmembrane helix</keyword>
<feature type="transmembrane region" description="Helical" evidence="19">
    <location>
        <begin position="286"/>
        <end position="305"/>
    </location>
</feature>
<feature type="transmembrane region" description="Helical" evidence="19">
    <location>
        <begin position="353"/>
        <end position="373"/>
    </location>
</feature>
<comment type="catalytic activity">
    <reaction evidence="11">
        <text>L-arginyl-glycine(out) = L-arginyl-glycine(in)</text>
        <dbReference type="Rhea" id="RHEA:79391"/>
        <dbReference type="ChEBI" id="CHEBI:229955"/>
    </reaction>
</comment>
<protein>
    <recommendedName>
        <fullName evidence="15">Lysosomal dipeptide transporter MFSD1</fullName>
    </recommendedName>
    <alternativeName>
        <fullName evidence="16">Major facilitator superfamily domain-containing protein 1</fullName>
    </alternativeName>
</protein>
<comment type="catalytic activity">
    <reaction evidence="14">
        <text>L-lysyl-glycine(out) = L-lysyl-glycine(in)</text>
        <dbReference type="Rhea" id="RHEA:79407"/>
        <dbReference type="ChEBI" id="CHEBI:191202"/>
    </reaction>
</comment>
<sequence>MGIPGTTSSGSSVHTRQTFAEELTLPELVQEQSTEVIRVTGKAENDTISLKSEGGRSTKVPLSVKILSVAMVTAIGFGSDWSSGVTGAMKSTLKKDLDINNTKYALLLGSEDFMKTALILFSGIITDRIGGAGAMLYGNAIYSVGAILIAAATTVRSYKFMILGTVIQAFGDIATQVAQYKVFSSWFAPSNGFASTLGFELGVGKIGSFVGKASANIIAENMGDFSWVYWMAVVMNVFTNVVTLIFWFFTRWCEKRYSAKHDPATGEKLTEKNDHFEIRKMLQLPWPFWCIIAFTAFQTSCAIVFTNNATEMAEQRFDVSAVTAGWYSAMAQYMGFFLVPCLGVFIDILGNRLSVMAMCGIGMFIAMCLAKWGPTVSGTAASFGIYAVAESLGPVVIIDSIRTTMWYQEVFGSGYAIKIAVNNSMNIIVGIVAAVIQDKDDNSYNNVVGVYVFLAAGSMLVGIASFVAGYFFIDLGRLQWTKKHRIRYGELINAQKEKFEEGDAGKKNRAFSVSMFTVVILLILGAWATYFWGLATGNNNA</sequence>
<feature type="transmembrane region" description="Helical" evidence="19">
    <location>
        <begin position="379"/>
        <end position="398"/>
    </location>
</feature>
<dbReference type="InterPro" id="IPR011701">
    <property type="entry name" value="MFS"/>
</dbReference>
<feature type="transmembrane region" description="Helical" evidence="19">
    <location>
        <begin position="448"/>
        <end position="473"/>
    </location>
</feature>
<comment type="catalytic activity">
    <reaction evidence="12">
        <text>L-histidyl-L-alpha-amino acid(out) = L-histidyl-L-alpha-amino acid(in)</text>
        <dbReference type="Rhea" id="RHEA:79379"/>
        <dbReference type="ChEBI" id="CHEBI:229964"/>
    </reaction>
</comment>
<evidence type="ECO:0000256" key="11">
    <source>
        <dbReference type="ARBA" id="ARBA00044903"/>
    </source>
</evidence>
<organism evidence="20 21">
    <name type="scientific">Lentinula lateritia</name>
    <dbReference type="NCBI Taxonomy" id="40482"/>
    <lineage>
        <taxon>Eukaryota</taxon>
        <taxon>Fungi</taxon>
        <taxon>Dikarya</taxon>
        <taxon>Basidiomycota</taxon>
        <taxon>Agaricomycotina</taxon>
        <taxon>Agaricomycetes</taxon>
        <taxon>Agaricomycetidae</taxon>
        <taxon>Agaricales</taxon>
        <taxon>Marasmiineae</taxon>
        <taxon>Omphalotaceae</taxon>
        <taxon>Lentinula</taxon>
    </lineage>
</organism>
<evidence type="ECO:0000256" key="6">
    <source>
        <dbReference type="ARBA" id="ARBA00044891"/>
    </source>
</evidence>
<evidence type="ECO:0000256" key="4">
    <source>
        <dbReference type="ARBA" id="ARBA00044881"/>
    </source>
</evidence>
<evidence type="ECO:0000256" key="10">
    <source>
        <dbReference type="ARBA" id="ARBA00044900"/>
    </source>
</evidence>
<evidence type="ECO:0000256" key="5">
    <source>
        <dbReference type="ARBA" id="ARBA00044884"/>
    </source>
</evidence>
<evidence type="ECO:0000256" key="7">
    <source>
        <dbReference type="ARBA" id="ARBA00044893"/>
    </source>
</evidence>
<evidence type="ECO:0000256" key="16">
    <source>
        <dbReference type="ARBA" id="ARBA00045018"/>
    </source>
</evidence>
<accession>A0A9W9DFZ1</accession>
<comment type="catalytic activity">
    <reaction evidence="6">
        <text>L-lysyl-L-alpha-amino acid(out) = L-lysyl-L-alpha-amino acid(in)</text>
        <dbReference type="Rhea" id="RHEA:79387"/>
        <dbReference type="ChEBI" id="CHEBI:229965"/>
    </reaction>
</comment>